<name>A0ABN1W693_9ACTN</name>
<dbReference type="SUPFAM" id="SSF48498">
    <property type="entry name" value="Tetracyclin repressor-like, C-terminal domain"/>
    <property type="match status" value="1"/>
</dbReference>
<dbReference type="PANTHER" id="PTHR30055">
    <property type="entry name" value="HTH-TYPE TRANSCRIPTIONAL REGULATOR RUTR"/>
    <property type="match status" value="1"/>
</dbReference>
<evidence type="ECO:0000256" key="1">
    <source>
        <dbReference type="ARBA" id="ARBA00023015"/>
    </source>
</evidence>
<feature type="domain" description="HTH tetR-type" evidence="5">
    <location>
        <begin position="11"/>
        <end position="70"/>
    </location>
</feature>
<sequence length="188" mass="19774">MPERPMRADARRNYERLLSAGAAAFAERGEDASMDEVAKRAGVGAGTLYRHFPTREALVEAVYRAGLEAACAQARVLLEAGPPGGALAAWLPVLAAHWREGGELKTLMSALFGRDGAALASCRDLVFATAGEVLEDARRAGTVRADLQVTELLRLTHAVVLAADGGGQGAVPLERMVTLVLEGLRGQG</sequence>
<evidence type="ECO:0000256" key="3">
    <source>
        <dbReference type="ARBA" id="ARBA00023163"/>
    </source>
</evidence>
<dbReference type="Gene3D" id="1.10.357.10">
    <property type="entry name" value="Tetracycline Repressor, domain 2"/>
    <property type="match status" value="1"/>
</dbReference>
<dbReference type="InterPro" id="IPR036271">
    <property type="entry name" value="Tet_transcr_reg_TetR-rel_C_sf"/>
</dbReference>
<dbReference type="PROSITE" id="PS50977">
    <property type="entry name" value="HTH_TETR_2"/>
    <property type="match status" value="1"/>
</dbReference>
<evidence type="ECO:0000259" key="5">
    <source>
        <dbReference type="PROSITE" id="PS50977"/>
    </source>
</evidence>
<reference evidence="6 7" key="1">
    <citation type="journal article" date="2019" name="Int. J. Syst. Evol. Microbiol.">
        <title>The Global Catalogue of Microorganisms (GCM) 10K type strain sequencing project: providing services to taxonomists for standard genome sequencing and annotation.</title>
        <authorList>
            <consortium name="The Broad Institute Genomics Platform"/>
            <consortium name="The Broad Institute Genome Sequencing Center for Infectious Disease"/>
            <person name="Wu L."/>
            <person name="Ma J."/>
        </authorList>
    </citation>
    <scope>NUCLEOTIDE SEQUENCE [LARGE SCALE GENOMIC DNA]</scope>
    <source>
        <strain evidence="6 7">JCM 13004</strain>
    </source>
</reference>
<keyword evidence="1" id="KW-0805">Transcription regulation</keyword>
<dbReference type="Pfam" id="PF00440">
    <property type="entry name" value="TetR_N"/>
    <property type="match status" value="1"/>
</dbReference>
<dbReference type="InterPro" id="IPR049445">
    <property type="entry name" value="TetR_SbtR-like_C"/>
</dbReference>
<feature type="DNA-binding region" description="H-T-H motif" evidence="4">
    <location>
        <begin position="33"/>
        <end position="52"/>
    </location>
</feature>
<dbReference type="SUPFAM" id="SSF46689">
    <property type="entry name" value="Homeodomain-like"/>
    <property type="match status" value="1"/>
</dbReference>
<dbReference type="PRINTS" id="PR00455">
    <property type="entry name" value="HTHTETR"/>
</dbReference>
<keyword evidence="2 4" id="KW-0238">DNA-binding</keyword>
<accession>A0ABN1W693</accession>
<dbReference type="EMBL" id="BAAALF010000041">
    <property type="protein sequence ID" value="GAA1236947.1"/>
    <property type="molecule type" value="Genomic_DNA"/>
</dbReference>
<dbReference type="PANTHER" id="PTHR30055:SF234">
    <property type="entry name" value="HTH-TYPE TRANSCRIPTIONAL REGULATOR BETI"/>
    <property type="match status" value="1"/>
</dbReference>
<protein>
    <submittedName>
        <fullName evidence="6">TetR/AcrR family transcriptional regulator</fullName>
    </submittedName>
</protein>
<gene>
    <name evidence="6" type="ORF">GCM10009665_28840</name>
</gene>
<organism evidence="6 7">
    <name type="scientific">Kitasatospora nipponensis</name>
    <dbReference type="NCBI Taxonomy" id="258049"/>
    <lineage>
        <taxon>Bacteria</taxon>
        <taxon>Bacillati</taxon>
        <taxon>Actinomycetota</taxon>
        <taxon>Actinomycetes</taxon>
        <taxon>Kitasatosporales</taxon>
        <taxon>Streptomycetaceae</taxon>
        <taxon>Kitasatospora</taxon>
    </lineage>
</organism>
<dbReference type="Pfam" id="PF21597">
    <property type="entry name" value="TetR_C_43"/>
    <property type="match status" value="1"/>
</dbReference>
<dbReference type="InterPro" id="IPR001647">
    <property type="entry name" value="HTH_TetR"/>
</dbReference>
<evidence type="ECO:0000256" key="4">
    <source>
        <dbReference type="PROSITE-ProRule" id="PRU00335"/>
    </source>
</evidence>
<comment type="caution">
    <text evidence="6">The sequence shown here is derived from an EMBL/GenBank/DDBJ whole genome shotgun (WGS) entry which is preliminary data.</text>
</comment>
<dbReference type="RefSeq" id="WP_344441915.1">
    <property type="nucleotide sequence ID" value="NZ_BAAALF010000041.1"/>
</dbReference>
<proteinExistence type="predicted"/>
<dbReference type="InterPro" id="IPR009057">
    <property type="entry name" value="Homeodomain-like_sf"/>
</dbReference>
<keyword evidence="3" id="KW-0804">Transcription</keyword>
<dbReference type="Proteomes" id="UP001500037">
    <property type="component" value="Unassembled WGS sequence"/>
</dbReference>
<evidence type="ECO:0000256" key="2">
    <source>
        <dbReference type="ARBA" id="ARBA00023125"/>
    </source>
</evidence>
<evidence type="ECO:0000313" key="7">
    <source>
        <dbReference type="Proteomes" id="UP001500037"/>
    </source>
</evidence>
<dbReference type="InterPro" id="IPR050109">
    <property type="entry name" value="HTH-type_TetR-like_transc_reg"/>
</dbReference>
<evidence type="ECO:0000313" key="6">
    <source>
        <dbReference type="EMBL" id="GAA1236947.1"/>
    </source>
</evidence>
<keyword evidence="7" id="KW-1185">Reference proteome</keyword>